<keyword evidence="1" id="KW-0812">Transmembrane</keyword>
<gene>
    <name evidence="2" type="ORF">KXQ929_LOCUS45576</name>
</gene>
<comment type="caution">
    <text evidence="2">The sequence shown here is derived from an EMBL/GenBank/DDBJ whole genome shotgun (WGS) entry which is preliminary data.</text>
</comment>
<keyword evidence="1" id="KW-0472">Membrane</keyword>
<proteinExistence type="predicted"/>
<feature type="transmembrane region" description="Helical" evidence="1">
    <location>
        <begin position="164"/>
        <end position="186"/>
    </location>
</feature>
<evidence type="ECO:0000256" key="1">
    <source>
        <dbReference type="SAM" id="Phobius"/>
    </source>
</evidence>
<dbReference type="AlphaFoldDB" id="A0A820HV25"/>
<dbReference type="EMBL" id="CAJOBB010014242">
    <property type="protein sequence ID" value="CAF4301907.1"/>
    <property type="molecule type" value="Genomic_DNA"/>
</dbReference>
<protein>
    <recommendedName>
        <fullName evidence="4">Transmembrane protein</fullName>
    </recommendedName>
</protein>
<sequence>MIRNTTQSNALVSGQFTNYRLYGYLGYDLSTQFAQYGDCTCSSSATCLTQYAVINYPDFTDTFPLPGLYTGCYIIESLLQSNLQCFYDQACIDTVQSYLGSSTLINVTALDISLSNQFLENSTVADILDQLMVEEWKNSSMYENYYNECKPSRCSYTVTTKNSALYIITTLIGLVGGLITMLKLTVP</sequence>
<dbReference type="Proteomes" id="UP000663868">
    <property type="component" value="Unassembled WGS sequence"/>
</dbReference>
<reference evidence="2" key="1">
    <citation type="submission" date="2021-02" db="EMBL/GenBank/DDBJ databases">
        <authorList>
            <person name="Nowell W R."/>
        </authorList>
    </citation>
    <scope>NUCLEOTIDE SEQUENCE</scope>
</reference>
<evidence type="ECO:0000313" key="3">
    <source>
        <dbReference type="Proteomes" id="UP000663868"/>
    </source>
</evidence>
<feature type="non-terminal residue" evidence="2">
    <location>
        <position position="187"/>
    </location>
</feature>
<organism evidence="2 3">
    <name type="scientific">Adineta steineri</name>
    <dbReference type="NCBI Taxonomy" id="433720"/>
    <lineage>
        <taxon>Eukaryota</taxon>
        <taxon>Metazoa</taxon>
        <taxon>Spiralia</taxon>
        <taxon>Gnathifera</taxon>
        <taxon>Rotifera</taxon>
        <taxon>Eurotatoria</taxon>
        <taxon>Bdelloidea</taxon>
        <taxon>Adinetida</taxon>
        <taxon>Adinetidae</taxon>
        <taxon>Adineta</taxon>
    </lineage>
</organism>
<evidence type="ECO:0008006" key="4">
    <source>
        <dbReference type="Google" id="ProtNLM"/>
    </source>
</evidence>
<keyword evidence="1" id="KW-1133">Transmembrane helix</keyword>
<name>A0A820HV25_9BILA</name>
<evidence type="ECO:0000313" key="2">
    <source>
        <dbReference type="EMBL" id="CAF4301907.1"/>
    </source>
</evidence>
<accession>A0A820HV25</accession>